<sequence length="379" mass="44017">MKKRLLYIFFYLIPGLYTFEAIGADTTLVRDVSHDWYFYDESGGSYLPLVSRSSFRGKTIHFDISPSDFHNSILQVRGEQEFSFFLNNRMLGVIKNKSYDLDSLKSAYGSDQWHFTIYHKKLDPFGVSTRIVKYSSKDKPLAENPVIVRTRDVHPFYNFVITALVLIGAFLAALYNYFPRMLSDFFKTSRAFSLRESDENLFKSRPLNQINLLIYLYLSFLVGLVLLLLVYQSDIHVEASLFNPDGYWDSLWKWFQLSMLITGWFFAKYLLISNMSSLFKLGNFVVSHFFNYIRMTLIIFSLALIAIVLSRFGFTIFSADYYSSIINIILIFLGLRVVILFFKLLSSASYKTLHLFSYLCGTEVIPFGIVLYLGLNQPF</sequence>
<comment type="caution">
    <text evidence="2">The sequence shown here is derived from an EMBL/GenBank/DDBJ whole genome shotgun (WGS) entry which is preliminary data.</text>
</comment>
<evidence type="ECO:0000313" key="3">
    <source>
        <dbReference type="Proteomes" id="UP000798808"/>
    </source>
</evidence>
<keyword evidence="3" id="KW-1185">Reference proteome</keyword>
<keyword evidence="1" id="KW-0812">Transmembrane</keyword>
<dbReference type="EMBL" id="SMLW01000440">
    <property type="protein sequence ID" value="MTI24661.1"/>
    <property type="molecule type" value="Genomic_DNA"/>
</dbReference>
<feature type="transmembrane region" description="Helical" evidence="1">
    <location>
        <begin position="251"/>
        <end position="271"/>
    </location>
</feature>
<name>A0ABW9RL09_9BACT</name>
<dbReference type="Pfam" id="PF14093">
    <property type="entry name" value="DUF4271"/>
    <property type="match status" value="1"/>
</dbReference>
<accession>A0ABW9RL09</accession>
<protein>
    <submittedName>
        <fullName evidence="2">DUF4271 domain-containing protein</fullName>
    </submittedName>
</protein>
<dbReference type="InterPro" id="IPR025367">
    <property type="entry name" value="DUF4271"/>
</dbReference>
<proteinExistence type="predicted"/>
<evidence type="ECO:0000313" key="2">
    <source>
        <dbReference type="EMBL" id="MTI24661.1"/>
    </source>
</evidence>
<feature type="transmembrane region" description="Helical" evidence="1">
    <location>
        <begin position="292"/>
        <end position="309"/>
    </location>
</feature>
<reference evidence="2 3" key="1">
    <citation type="submission" date="2019-02" db="EMBL/GenBank/DDBJ databases">
        <authorList>
            <person name="Goldberg S.R."/>
            <person name="Haltli B.A."/>
            <person name="Correa H."/>
            <person name="Russell K.G."/>
        </authorList>
    </citation>
    <scope>NUCLEOTIDE SEQUENCE [LARGE SCALE GENOMIC DNA]</scope>
    <source>
        <strain evidence="2 3">JCM 16186</strain>
    </source>
</reference>
<feature type="transmembrane region" description="Helical" evidence="1">
    <location>
        <begin position="212"/>
        <end position="231"/>
    </location>
</feature>
<feature type="transmembrane region" description="Helical" evidence="1">
    <location>
        <begin position="156"/>
        <end position="178"/>
    </location>
</feature>
<keyword evidence="1" id="KW-0472">Membrane</keyword>
<gene>
    <name evidence="2" type="ORF">E1163_06865</name>
</gene>
<evidence type="ECO:0000256" key="1">
    <source>
        <dbReference type="SAM" id="Phobius"/>
    </source>
</evidence>
<organism evidence="2 3">
    <name type="scientific">Fulvivirga kasyanovii</name>
    <dbReference type="NCBI Taxonomy" id="396812"/>
    <lineage>
        <taxon>Bacteria</taxon>
        <taxon>Pseudomonadati</taxon>
        <taxon>Bacteroidota</taxon>
        <taxon>Cytophagia</taxon>
        <taxon>Cytophagales</taxon>
        <taxon>Fulvivirgaceae</taxon>
        <taxon>Fulvivirga</taxon>
    </lineage>
</organism>
<keyword evidence="1" id="KW-1133">Transmembrane helix</keyword>
<dbReference type="Proteomes" id="UP000798808">
    <property type="component" value="Unassembled WGS sequence"/>
</dbReference>
<feature type="transmembrane region" description="Helical" evidence="1">
    <location>
        <begin position="321"/>
        <end position="343"/>
    </location>
</feature>
<feature type="transmembrane region" description="Helical" evidence="1">
    <location>
        <begin position="355"/>
        <end position="375"/>
    </location>
</feature>
<dbReference type="RefSeq" id="WP_155170702.1">
    <property type="nucleotide sequence ID" value="NZ_BAAAFL010000012.1"/>
</dbReference>